<dbReference type="AlphaFoldDB" id="A0A3Q3IXX1"/>
<keyword evidence="1" id="KW-0677">Repeat</keyword>
<dbReference type="InterPro" id="IPR001478">
    <property type="entry name" value="PDZ"/>
</dbReference>
<dbReference type="PANTHER" id="PTHR14191">
    <property type="entry name" value="PDZ DOMAIN CONTAINING PROTEIN"/>
    <property type="match status" value="1"/>
</dbReference>
<dbReference type="STRING" id="43700.ENSMALP00000008945"/>
<accession>A0A3Q3IXX1</accession>
<evidence type="ECO:0000256" key="1">
    <source>
        <dbReference type="ARBA" id="ARBA00022737"/>
    </source>
</evidence>
<evidence type="ECO:0000313" key="4">
    <source>
        <dbReference type="Proteomes" id="UP000261600"/>
    </source>
</evidence>
<organism evidence="3 4">
    <name type="scientific">Monopterus albus</name>
    <name type="common">Swamp eel</name>
    <dbReference type="NCBI Taxonomy" id="43700"/>
    <lineage>
        <taxon>Eukaryota</taxon>
        <taxon>Metazoa</taxon>
        <taxon>Chordata</taxon>
        <taxon>Craniata</taxon>
        <taxon>Vertebrata</taxon>
        <taxon>Euteleostomi</taxon>
        <taxon>Actinopterygii</taxon>
        <taxon>Neopterygii</taxon>
        <taxon>Teleostei</taxon>
        <taxon>Neoteleostei</taxon>
        <taxon>Acanthomorphata</taxon>
        <taxon>Anabantaria</taxon>
        <taxon>Synbranchiformes</taxon>
        <taxon>Synbranchidae</taxon>
        <taxon>Monopterus</taxon>
    </lineage>
</organism>
<dbReference type="Gene3D" id="2.30.42.10">
    <property type="match status" value="2"/>
</dbReference>
<feature type="domain" description="PDZ" evidence="2">
    <location>
        <begin position="9"/>
        <end position="89"/>
    </location>
</feature>
<keyword evidence="4" id="KW-1185">Reference proteome</keyword>
<dbReference type="Pfam" id="PF00595">
    <property type="entry name" value="PDZ"/>
    <property type="match status" value="2"/>
</dbReference>
<proteinExistence type="predicted"/>
<dbReference type="Ensembl" id="ENSMALT00000009133.1">
    <property type="protein sequence ID" value="ENSMALP00000008945.1"/>
    <property type="gene ID" value="ENSMALG00000006325.1"/>
</dbReference>
<dbReference type="GO" id="GO:0016324">
    <property type="term" value="C:apical plasma membrane"/>
    <property type="evidence" value="ECO:0007669"/>
    <property type="project" value="TreeGrafter"/>
</dbReference>
<reference evidence="3" key="2">
    <citation type="submission" date="2025-09" db="UniProtKB">
        <authorList>
            <consortium name="Ensembl"/>
        </authorList>
    </citation>
    <scope>IDENTIFICATION</scope>
</reference>
<evidence type="ECO:0000313" key="3">
    <source>
        <dbReference type="Ensembl" id="ENSMALP00000008945.1"/>
    </source>
</evidence>
<dbReference type="PANTHER" id="PTHR14191:SF4">
    <property type="entry name" value="NA(+)_H(+) EXCHANGE REGULATORY COFACTOR NHE-RF2"/>
    <property type="match status" value="1"/>
</dbReference>
<dbReference type="CDD" id="cd06768">
    <property type="entry name" value="PDZ_NHERF-like"/>
    <property type="match status" value="1"/>
</dbReference>
<dbReference type="GO" id="GO:0005102">
    <property type="term" value="F:signaling receptor binding"/>
    <property type="evidence" value="ECO:0007669"/>
    <property type="project" value="TreeGrafter"/>
</dbReference>
<feature type="domain" description="PDZ" evidence="2">
    <location>
        <begin position="151"/>
        <end position="231"/>
    </location>
</feature>
<dbReference type="InterPro" id="IPR036034">
    <property type="entry name" value="PDZ_sf"/>
</dbReference>
<dbReference type="Proteomes" id="UP000261600">
    <property type="component" value="Unplaced"/>
</dbReference>
<dbReference type="GO" id="GO:0072659">
    <property type="term" value="P:protein localization to plasma membrane"/>
    <property type="evidence" value="ECO:0007669"/>
    <property type="project" value="TreeGrafter"/>
</dbReference>
<dbReference type="InterPro" id="IPR051067">
    <property type="entry name" value="NHER"/>
</dbReference>
<protein>
    <recommendedName>
        <fullName evidence="2">PDZ domain-containing protein</fullName>
    </recommendedName>
</protein>
<dbReference type="SMART" id="SM00228">
    <property type="entry name" value="PDZ"/>
    <property type="match status" value="2"/>
</dbReference>
<reference evidence="3" key="1">
    <citation type="submission" date="2025-08" db="UniProtKB">
        <authorList>
            <consortium name="Ensembl"/>
        </authorList>
    </citation>
    <scope>IDENTIFICATION</scope>
</reference>
<dbReference type="SUPFAM" id="SSF50156">
    <property type="entry name" value="PDZ domain-like"/>
    <property type="match status" value="2"/>
</dbReference>
<sequence>MESNLRPRVCYLVKGKRDYGFHLQGGRKIGGEFIYKVVLGSSADLGGIRPGDRVVEVNGVNVEKDRHHEVVKRVRAIPNRVRLLVVDSDTDEYLRSRGLVCTEDMAVEMGTLLPQISPLSVKPDHLHSFHTTAAGLHLDLAGMESKLRPRLCYLVKEERDYGFHLQGGRKIGGEFIRKVVPGSSADLGGLRPGDRVVEVNGVNVEKDSHHEVVKRVRAIPNRVRLLVVDSDTDEYLRSRGLVCTEDMAIEMGTLLSRPSSRPMPATSSLVRKISPLSVKPDHLHSFHSTAEDLSIDMIIQDKVKRSSLTSCSATDIEVRVDIKTQDFSLWSHWHYKHTQISAVSAQFLLEFKGGKSTHFQDALITWSL</sequence>
<name>A0A3Q3IXX1_MONAL</name>
<dbReference type="GO" id="GO:0043495">
    <property type="term" value="F:protein-membrane adaptor activity"/>
    <property type="evidence" value="ECO:0007669"/>
    <property type="project" value="TreeGrafter"/>
</dbReference>
<dbReference type="PROSITE" id="PS50106">
    <property type="entry name" value="PDZ"/>
    <property type="match status" value="2"/>
</dbReference>
<evidence type="ECO:0000259" key="2">
    <source>
        <dbReference type="PROSITE" id="PS50106"/>
    </source>
</evidence>